<dbReference type="Pfam" id="PF02954">
    <property type="entry name" value="HTH_8"/>
    <property type="match status" value="1"/>
</dbReference>
<dbReference type="Gene3D" id="1.10.8.60">
    <property type="match status" value="1"/>
</dbReference>
<dbReference type="PROSITE" id="PS50045">
    <property type="entry name" value="SIGMA54_INTERACT_4"/>
    <property type="match status" value="1"/>
</dbReference>
<accession>A9BWJ6</accession>
<evidence type="ECO:0000313" key="7">
    <source>
        <dbReference type="EMBL" id="ABX36216.1"/>
    </source>
</evidence>
<dbReference type="InterPro" id="IPR027417">
    <property type="entry name" value="P-loop_NTPase"/>
</dbReference>
<dbReference type="GO" id="GO:0005737">
    <property type="term" value="C:cytoplasm"/>
    <property type="evidence" value="ECO:0007669"/>
    <property type="project" value="InterPro"/>
</dbReference>
<dbReference type="FunFam" id="3.40.50.300:FF:000006">
    <property type="entry name" value="DNA-binding transcriptional regulator NtrC"/>
    <property type="match status" value="1"/>
</dbReference>
<evidence type="ECO:0000256" key="4">
    <source>
        <dbReference type="ARBA" id="ARBA00023163"/>
    </source>
</evidence>
<dbReference type="SUPFAM" id="SSF46689">
    <property type="entry name" value="Homeodomain-like"/>
    <property type="match status" value="1"/>
</dbReference>
<organism evidence="7 8">
    <name type="scientific">Delftia acidovorans (strain DSM 14801 / SPH-1)</name>
    <dbReference type="NCBI Taxonomy" id="398578"/>
    <lineage>
        <taxon>Bacteria</taxon>
        <taxon>Pseudomonadati</taxon>
        <taxon>Pseudomonadota</taxon>
        <taxon>Betaproteobacteria</taxon>
        <taxon>Burkholderiales</taxon>
        <taxon>Comamonadaceae</taxon>
        <taxon>Delftia</taxon>
    </lineage>
</organism>
<dbReference type="SMART" id="SM00091">
    <property type="entry name" value="PAS"/>
    <property type="match status" value="1"/>
</dbReference>
<dbReference type="InterPro" id="IPR009057">
    <property type="entry name" value="Homeodomain-like_sf"/>
</dbReference>
<dbReference type="CDD" id="cd00009">
    <property type="entry name" value="AAA"/>
    <property type="match status" value="1"/>
</dbReference>
<evidence type="ECO:0000256" key="3">
    <source>
        <dbReference type="ARBA" id="ARBA00023015"/>
    </source>
</evidence>
<dbReference type="SUPFAM" id="SSF159800">
    <property type="entry name" value="PrpR receptor domain-like"/>
    <property type="match status" value="1"/>
</dbReference>
<dbReference type="InterPro" id="IPR012704">
    <property type="entry name" value="Sig_transdc_resp-reg_PrpR"/>
</dbReference>
<feature type="domain" description="Sigma-54 factor interaction" evidence="5">
    <location>
        <begin position="355"/>
        <end position="591"/>
    </location>
</feature>
<dbReference type="InterPro" id="IPR000014">
    <property type="entry name" value="PAS"/>
</dbReference>
<dbReference type="eggNOG" id="COG3829">
    <property type="taxonomic scope" value="Bacteria"/>
</dbReference>
<dbReference type="SMART" id="SM00382">
    <property type="entry name" value="AAA"/>
    <property type="match status" value="1"/>
</dbReference>
<dbReference type="SUPFAM" id="SSF55785">
    <property type="entry name" value="PYP-like sensor domain (PAS domain)"/>
    <property type="match status" value="1"/>
</dbReference>
<dbReference type="InterPro" id="IPR002078">
    <property type="entry name" value="Sigma_54_int"/>
</dbReference>
<dbReference type="GO" id="GO:0000156">
    <property type="term" value="F:phosphorelay response regulator activity"/>
    <property type="evidence" value="ECO:0007669"/>
    <property type="project" value="InterPro"/>
</dbReference>
<evidence type="ECO:0000259" key="6">
    <source>
        <dbReference type="PROSITE" id="PS50112"/>
    </source>
</evidence>
<keyword evidence="1" id="KW-0547">Nucleotide-binding</keyword>
<dbReference type="GO" id="GO:0005524">
    <property type="term" value="F:ATP binding"/>
    <property type="evidence" value="ECO:0007669"/>
    <property type="project" value="UniProtKB-KW"/>
</dbReference>
<evidence type="ECO:0000259" key="5">
    <source>
        <dbReference type="PROSITE" id="PS50045"/>
    </source>
</evidence>
<dbReference type="PROSITE" id="PS50112">
    <property type="entry name" value="PAS"/>
    <property type="match status" value="1"/>
</dbReference>
<dbReference type="GO" id="GO:0006355">
    <property type="term" value="P:regulation of DNA-templated transcription"/>
    <property type="evidence" value="ECO:0007669"/>
    <property type="project" value="InterPro"/>
</dbReference>
<feature type="domain" description="PAS" evidence="6">
    <location>
        <begin position="223"/>
        <end position="268"/>
    </location>
</feature>
<dbReference type="Gene3D" id="1.10.10.60">
    <property type="entry name" value="Homeodomain-like"/>
    <property type="match status" value="1"/>
</dbReference>
<gene>
    <name evidence="7" type="ordered locus">Daci_3582</name>
</gene>
<dbReference type="STRING" id="398578.Daci_3582"/>
<dbReference type="InterPro" id="IPR003593">
    <property type="entry name" value="AAA+_ATPase"/>
</dbReference>
<dbReference type="AlphaFoldDB" id="A9BWJ6"/>
<dbReference type="Gene3D" id="3.30.450.20">
    <property type="entry name" value="PAS domain"/>
    <property type="match status" value="1"/>
</dbReference>
<reference evidence="7 8" key="1">
    <citation type="journal article" date="2004" name="Appl. Environ. Microbiol.">
        <title>Mineralization of individual congeners of linear alkylbenzenesulfonate by defined pairs of heterotrophic bacteria.</title>
        <authorList>
            <person name="Schleheck D."/>
            <person name="Knepper T.P."/>
            <person name="Fischer K."/>
            <person name="Cook A.M."/>
        </authorList>
    </citation>
    <scope>NUCLEOTIDE SEQUENCE [LARGE SCALE GENOMIC DNA]</scope>
    <source>
        <strain evidence="8">DSM 14801 / SPH-1</strain>
    </source>
</reference>
<keyword evidence="3" id="KW-0805">Transcription regulation</keyword>
<dbReference type="GO" id="GO:0019629">
    <property type="term" value="P:propionate catabolic process, 2-methylcitrate cycle"/>
    <property type="evidence" value="ECO:0007669"/>
    <property type="project" value="InterPro"/>
</dbReference>
<dbReference type="Pfam" id="PF06506">
    <property type="entry name" value="PrpR_N"/>
    <property type="match status" value="1"/>
</dbReference>
<dbReference type="NCBIfam" id="TIGR02329">
    <property type="entry name" value="propionate_PrpR"/>
    <property type="match status" value="1"/>
</dbReference>
<keyword evidence="4" id="KW-0804">Transcription</keyword>
<dbReference type="Proteomes" id="UP000000784">
    <property type="component" value="Chromosome"/>
</dbReference>
<dbReference type="HOGENOM" id="CLU_000445_8_5_4"/>
<dbReference type="Pfam" id="PF00158">
    <property type="entry name" value="Sigma54_activat"/>
    <property type="match status" value="1"/>
</dbReference>
<proteinExistence type="predicted"/>
<dbReference type="Gene3D" id="3.40.50.2300">
    <property type="match status" value="1"/>
</dbReference>
<dbReference type="InterPro" id="IPR013767">
    <property type="entry name" value="PAS_fold"/>
</dbReference>
<dbReference type="InterPro" id="IPR010524">
    <property type="entry name" value="Sig_transdc_resp-reg_PrpR_N"/>
</dbReference>
<protein>
    <submittedName>
        <fullName evidence="7">Proprionate catabolism activator, Fis family</fullName>
    </submittedName>
</protein>
<dbReference type="PANTHER" id="PTHR32071">
    <property type="entry name" value="TRANSCRIPTIONAL REGULATORY PROTEIN"/>
    <property type="match status" value="1"/>
</dbReference>
<evidence type="ECO:0000256" key="2">
    <source>
        <dbReference type="ARBA" id="ARBA00022840"/>
    </source>
</evidence>
<dbReference type="PANTHER" id="PTHR32071:SF81">
    <property type="entry name" value="PROPIONATE CATABOLISM OPERON REGULATORY PROTEIN"/>
    <property type="match status" value="1"/>
</dbReference>
<dbReference type="InterPro" id="IPR002197">
    <property type="entry name" value="HTH_Fis"/>
</dbReference>
<dbReference type="RefSeq" id="WP_012205416.1">
    <property type="nucleotide sequence ID" value="NC_010002.1"/>
</dbReference>
<dbReference type="Pfam" id="PF00989">
    <property type="entry name" value="PAS"/>
    <property type="match status" value="1"/>
</dbReference>
<dbReference type="PROSITE" id="PS00675">
    <property type="entry name" value="SIGMA54_INTERACT_1"/>
    <property type="match status" value="1"/>
</dbReference>
<dbReference type="PROSITE" id="PS00676">
    <property type="entry name" value="SIGMA54_INTERACT_2"/>
    <property type="match status" value="1"/>
</dbReference>
<reference evidence="8" key="2">
    <citation type="submission" date="2007-11" db="EMBL/GenBank/DDBJ databases">
        <title>Complete sequence of Delftia acidovorans DSM 14801 / SPH-1.</title>
        <authorList>
            <person name="Copeland A."/>
            <person name="Lucas S."/>
            <person name="Lapidus A."/>
            <person name="Barry K."/>
            <person name="Glavina del Rio T."/>
            <person name="Dalin E."/>
            <person name="Tice H."/>
            <person name="Pitluck S."/>
            <person name="Lowry S."/>
            <person name="Clum A."/>
            <person name="Schmutz J."/>
            <person name="Larimer F."/>
            <person name="Land M."/>
            <person name="Hauser L."/>
            <person name="Kyrpides N."/>
            <person name="Kim E."/>
            <person name="Schleheck D."/>
            <person name="Richardson P."/>
        </authorList>
    </citation>
    <scope>NUCLEOTIDE SEQUENCE [LARGE SCALE GENOMIC DNA]</scope>
    <source>
        <strain evidence="8">DSM 14801 / SPH-1</strain>
    </source>
</reference>
<dbReference type="InterPro" id="IPR025943">
    <property type="entry name" value="Sigma_54_int_dom_ATP-bd_2"/>
</dbReference>
<evidence type="ECO:0000313" key="8">
    <source>
        <dbReference type="Proteomes" id="UP000000784"/>
    </source>
</evidence>
<dbReference type="EMBL" id="CP000884">
    <property type="protein sequence ID" value="ABX36216.1"/>
    <property type="molecule type" value="Genomic_DNA"/>
</dbReference>
<dbReference type="GO" id="GO:0043565">
    <property type="term" value="F:sequence-specific DNA binding"/>
    <property type="evidence" value="ECO:0007669"/>
    <property type="project" value="InterPro"/>
</dbReference>
<sequence length="681" mass="73741">MNEIIGCMNESVVPPVPGTPSGPRAAWPRVVTIGRHRIGRVLERMSLAVGDQVRVEHVSAAFDDAVQAVRALQAVEPIDALVAAGASGAWVREHVDIPVVMIEVRGFDLLQALASARELAQAGGTPRIGLVSFDHPSPHLAQFDALFGAGIAQFSYHGPEDAQACVRALQAAGVGAVVAPGLVADLAEQAGIPSVLLYSDGAVLQALRDAVLLARHRHAERARHQRLETVLGQLQDGVVAVDTQGCIQALNPTMAALLGAPARALHGRLLDEVAPALALAQALQSQSLEPEGSEDVVQLAMRTLVVRRAPIVENGQLTGALLVCRDPATIQRADRHLRANRSLRGAGVRWRIEDYAGDSEPAQRVRRLARQFAASDATVLIQGDSGTGKELLAQGMHRASRRAAQPFLAVNCAALGESLLESELFGYDEGAFTGARRGGKTGLIEAAHTGTLFLDEIGDMPLALQSRLLRVLQEREVLRVGSTTSVPVDLRVIAATHADLAALVERGEFRRDLFYRLAVLRLAMPGLHERGQGDVQALARTMLARRLRTQSLQAESSSLEPLLEALLDLAAAHRWPGNARELDNWVERLLACRHDLRDGAGRVDMGRLRELFPECDGAGQGTVQALPAQQRQLQLREARRDAERQRMREVLEQVQGDQRRACEILGISRATLWRRLRSQND</sequence>
<name>A9BWJ6_DELAS</name>
<dbReference type="SUPFAM" id="SSF52540">
    <property type="entry name" value="P-loop containing nucleoside triphosphate hydrolases"/>
    <property type="match status" value="1"/>
</dbReference>
<dbReference type="InterPro" id="IPR025662">
    <property type="entry name" value="Sigma_54_int_dom_ATP-bd_1"/>
</dbReference>
<dbReference type="InterPro" id="IPR035965">
    <property type="entry name" value="PAS-like_dom_sf"/>
</dbReference>
<dbReference type="KEGG" id="dac:Daci_3582"/>
<dbReference type="Pfam" id="PF25601">
    <property type="entry name" value="AAA_lid_14"/>
    <property type="match status" value="1"/>
</dbReference>
<evidence type="ECO:0000256" key="1">
    <source>
        <dbReference type="ARBA" id="ARBA00022741"/>
    </source>
</evidence>
<dbReference type="GeneID" id="24116252"/>
<dbReference type="Gene3D" id="3.40.50.300">
    <property type="entry name" value="P-loop containing nucleotide triphosphate hydrolases"/>
    <property type="match status" value="1"/>
</dbReference>
<dbReference type="InterPro" id="IPR058031">
    <property type="entry name" value="AAA_lid_NorR"/>
</dbReference>
<keyword evidence="8" id="KW-1185">Reference proteome</keyword>
<keyword evidence="2" id="KW-0067">ATP-binding</keyword>